<dbReference type="InterPro" id="IPR025886">
    <property type="entry name" value="PP2-like"/>
</dbReference>
<sequence length="304" mass="33811">MAASTTAAAAAPPSSCEIARVPEDLLAASIACTTPRDACRAAAVSPAFRASADSDAVWSSFLPRDLPPLADGELSPAPPTKKALYMRLSDSGSPLLLADRLMSMWLDRETGAKCYMLSARALFIVWGDTPEYWRWIPLTDSRFSEGAELRDVCWLEIRGKIHCKMLSQNSTYAVYMVFMILDESYGLDYPPQEAAVVIRESKLTRQVCLQGHENEGENEEEVPQNYRPLMVPVMRGGLRRRNRRLPHGVTVPKKRADGWLEMEMGEFTNEADEDGEVSISLTETRGGNWKKGLIVQGIEIRAKK</sequence>
<dbReference type="InterPro" id="IPR036047">
    <property type="entry name" value="F-box-like_dom_sf"/>
</dbReference>
<dbReference type="SUPFAM" id="SSF81383">
    <property type="entry name" value="F-box domain"/>
    <property type="match status" value="1"/>
</dbReference>
<gene>
    <name evidence="1" type="ORF">URODEC1_LOCUS75197</name>
</gene>
<evidence type="ECO:0000313" key="2">
    <source>
        <dbReference type="Proteomes" id="UP001497457"/>
    </source>
</evidence>
<dbReference type="AlphaFoldDB" id="A0ABC9CFB8"/>
<dbReference type="PANTHER" id="PTHR32278:SF111">
    <property type="entry name" value="F-BOX PROTEIN PP2-B12-RELATED"/>
    <property type="match status" value="1"/>
</dbReference>
<organism evidence="1 2">
    <name type="scientific">Urochloa decumbens</name>
    <dbReference type="NCBI Taxonomy" id="240449"/>
    <lineage>
        <taxon>Eukaryota</taxon>
        <taxon>Viridiplantae</taxon>
        <taxon>Streptophyta</taxon>
        <taxon>Embryophyta</taxon>
        <taxon>Tracheophyta</taxon>
        <taxon>Spermatophyta</taxon>
        <taxon>Magnoliopsida</taxon>
        <taxon>Liliopsida</taxon>
        <taxon>Poales</taxon>
        <taxon>Poaceae</taxon>
        <taxon>PACMAD clade</taxon>
        <taxon>Panicoideae</taxon>
        <taxon>Panicodae</taxon>
        <taxon>Paniceae</taxon>
        <taxon>Melinidinae</taxon>
        <taxon>Urochloa</taxon>
    </lineage>
</organism>
<protein>
    <recommendedName>
        <fullName evidence="3">F-box domain-containing protein</fullName>
    </recommendedName>
</protein>
<evidence type="ECO:0000313" key="1">
    <source>
        <dbReference type="EMBL" id="CAL5020163.1"/>
    </source>
</evidence>
<accession>A0ABC9CFB8</accession>
<evidence type="ECO:0008006" key="3">
    <source>
        <dbReference type="Google" id="ProtNLM"/>
    </source>
</evidence>
<dbReference type="EMBL" id="OZ075113">
    <property type="protein sequence ID" value="CAL5020163.1"/>
    <property type="molecule type" value="Genomic_DNA"/>
</dbReference>
<dbReference type="Proteomes" id="UP001497457">
    <property type="component" value="Chromosome 3rd"/>
</dbReference>
<reference evidence="1" key="1">
    <citation type="submission" date="2024-10" db="EMBL/GenBank/DDBJ databases">
        <authorList>
            <person name="Ryan C."/>
        </authorList>
    </citation>
    <scope>NUCLEOTIDE SEQUENCE [LARGE SCALE GENOMIC DNA]</scope>
</reference>
<dbReference type="PANTHER" id="PTHR32278">
    <property type="entry name" value="F-BOX DOMAIN-CONTAINING PROTEIN"/>
    <property type="match status" value="1"/>
</dbReference>
<keyword evidence="2" id="KW-1185">Reference proteome</keyword>
<proteinExistence type="predicted"/>
<dbReference type="CDD" id="cd22162">
    <property type="entry name" value="F-box_AtSKIP3-like"/>
    <property type="match status" value="1"/>
</dbReference>
<dbReference type="Pfam" id="PF14299">
    <property type="entry name" value="PP2"/>
    <property type="match status" value="1"/>
</dbReference>
<name>A0ABC9CFB8_9POAL</name>